<feature type="compositionally biased region" description="Basic and acidic residues" evidence="1">
    <location>
        <begin position="324"/>
        <end position="337"/>
    </location>
</feature>
<name>A0A4R7V7S5_9PSEU</name>
<dbReference type="AlphaFoldDB" id="A0A4R7V7S5"/>
<feature type="compositionally biased region" description="Low complexity" evidence="1">
    <location>
        <begin position="14"/>
        <end position="27"/>
    </location>
</feature>
<feature type="compositionally biased region" description="Basic residues" evidence="1">
    <location>
        <begin position="307"/>
        <end position="321"/>
    </location>
</feature>
<gene>
    <name evidence="2" type="ORF">CLV71_114155</name>
</gene>
<feature type="compositionally biased region" description="Low complexity" evidence="1">
    <location>
        <begin position="349"/>
        <end position="359"/>
    </location>
</feature>
<dbReference type="Proteomes" id="UP000294927">
    <property type="component" value="Unassembled WGS sequence"/>
</dbReference>
<feature type="compositionally biased region" description="Low complexity" evidence="1">
    <location>
        <begin position="146"/>
        <end position="156"/>
    </location>
</feature>
<feature type="region of interest" description="Disordered" evidence="1">
    <location>
        <begin position="135"/>
        <end position="156"/>
    </location>
</feature>
<feature type="region of interest" description="Disordered" evidence="1">
    <location>
        <begin position="300"/>
        <end position="359"/>
    </location>
</feature>
<evidence type="ECO:0000313" key="2">
    <source>
        <dbReference type="EMBL" id="TDV44245.1"/>
    </source>
</evidence>
<sequence>MVATYGMLSMTPDSSANTNRTSTTAVSASPPVASAAIPARSPITPVFTSAPIITNSPAKNSSVSHSTLARNSFGLLDEISTRIPAPSNATTDGSTWNTECPMNPANTATSTTPHLTSGTMSWMASRSFSSITLAARSGSKVKEPRNSTSRTRVNTSSSITTIGAMWTRKSLNVSPARLPMMMFGGSPINVAAPPMFDASTLAIRNGTGSMSSWSHTNNVTDATNRTVVTLSRNADAVAVISTSSTITRNGEPLARLAAQIAVYSNTPVRRSTPTMIIIIPSSRKMTVPVDAGLVGVERVLRPDHTKPQHQARTRERHRHLRQPLGRDEHVGHHEHGHRDPHHAGHPRVTAAPAPTAATR</sequence>
<dbReference type="AntiFam" id="ANF00218">
    <property type="entry name" value="Shadow ORF (opposite Oca2)"/>
</dbReference>
<evidence type="ECO:0000313" key="3">
    <source>
        <dbReference type="Proteomes" id="UP000294927"/>
    </source>
</evidence>
<evidence type="ECO:0000256" key="1">
    <source>
        <dbReference type="SAM" id="MobiDB-lite"/>
    </source>
</evidence>
<proteinExistence type="predicted"/>
<comment type="caution">
    <text evidence="2">The sequence shown here is derived from an EMBL/GenBank/DDBJ whole genome shotgun (WGS) entry which is preliminary data.</text>
</comment>
<organism evidence="2 3">
    <name type="scientific">Actinophytocola oryzae</name>
    <dbReference type="NCBI Taxonomy" id="502181"/>
    <lineage>
        <taxon>Bacteria</taxon>
        <taxon>Bacillati</taxon>
        <taxon>Actinomycetota</taxon>
        <taxon>Actinomycetes</taxon>
        <taxon>Pseudonocardiales</taxon>
        <taxon>Pseudonocardiaceae</taxon>
    </lineage>
</organism>
<protein>
    <submittedName>
        <fullName evidence="2">Uncharacterized protein</fullName>
    </submittedName>
</protein>
<accession>A0A4R7V7S5</accession>
<reference evidence="2 3" key="1">
    <citation type="submission" date="2019-03" db="EMBL/GenBank/DDBJ databases">
        <title>Genomic Encyclopedia of Archaeal and Bacterial Type Strains, Phase II (KMG-II): from individual species to whole genera.</title>
        <authorList>
            <person name="Goeker M."/>
        </authorList>
    </citation>
    <scope>NUCLEOTIDE SEQUENCE [LARGE SCALE GENOMIC DNA]</scope>
    <source>
        <strain evidence="2 3">DSM 45499</strain>
    </source>
</reference>
<feature type="region of interest" description="Disordered" evidence="1">
    <location>
        <begin position="1"/>
        <end position="27"/>
    </location>
</feature>
<dbReference type="EMBL" id="SOCP01000014">
    <property type="protein sequence ID" value="TDV44245.1"/>
    <property type="molecule type" value="Genomic_DNA"/>
</dbReference>
<keyword evidence="3" id="KW-1185">Reference proteome</keyword>